<feature type="transmembrane region" description="Helical" evidence="1">
    <location>
        <begin position="44"/>
        <end position="63"/>
    </location>
</feature>
<keyword evidence="1" id="KW-0472">Membrane</keyword>
<protein>
    <submittedName>
        <fullName evidence="2">Uncharacterized protein</fullName>
    </submittedName>
</protein>
<organism evidence="2 3">
    <name type="scientific">Flavobacterium bizetiae</name>
    <dbReference type="NCBI Taxonomy" id="2704140"/>
    <lineage>
        <taxon>Bacteria</taxon>
        <taxon>Pseudomonadati</taxon>
        <taxon>Bacteroidota</taxon>
        <taxon>Flavobacteriia</taxon>
        <taxon>Flavobacteriales</taxon>
        <taxon>Flavobacteriaceae</taxon>
        <taxon>Flavobacterium</taxon>
    </lineage>
</organism>
<name>A0A6J4GH15_9FLAO</name>
<sequence length="218" mass="25511">MKSAKYNGKNVIWESKTKQIFLIIICFAFTFMALWAGKINSVRFWFPLILFGGGGIFILIRFLNPKNIFVSLNSKLAQEIFSSQAVENQDDPGIFEYNENGFKITDENSFNTYEWNNIETVLAYKIDLLTYDEICIDVYTDDLNKFTISESTWGWFQFISRLSENIKAIQIDWYITIANPAFEKNLTLLYDKNNRTIEEIIKAQYYFPENPKTHNSNS</sequence>
<reference evidence="2 3" key="1">
    <citation type="submission" date="2020-02" db="EMBL/GenBank/DDBJ databases">
        <authorList>
            <person name="Criscuolo A."/>
        </authorList>
    </citation>
    <scope>NUCLEOTIDE SEQUENCE [LARGE SCALE GENOMIC DNA]</scope>
    <source>
        <strain evidence="2">CIP105534</strain>
    </source>
</reference>
<evidence type="ECO:0000256" key="1">
    <source>
        <dbReference type="SAM" id="Phobius"/>
    </source>
</evidence>
<dbReference type="Proteomes" id="UP000479938">
    <property type="component" value="Unassembled WGS sequence"/>
</dbReference>
<proteinExistence type="predicted"/>
<keyword evidence="1" id="KW-1133">Transmembrane helix</keyword>
<dbReference type="EMBL" id="CADCSU010000087">
    <property type="protein sequence ID" value="CAA9198509.1"/>
    <property type="molecule type" value="Genomic_DNA"/>
</dbReference>
<accession>A0A6J4GH15</accession>
<keyword evidence="3" id="KW-1185">Reference proteome</keyword>
<keyword evidence="1" id="KW-0812">Transmembrane</keyword>
<evidence type="ECO:0000313" key="2">
    <source>
        <dbReference type="EMBL" id="CAA9198509.1"/>
    </source>
</evidence>
<dbReference type="AlphaFoldDB" id="A0A6J4GH15"/>
<evidence type="ECO:0000313" key="3">
    <source>
        <dbReference type="Proteomes" id="UP000479938"/>
    </source>
</evidence>
<feature type="transmembrane region" description="Helical" evidence="1">
    <location>
        <begin position="20"/>
        <end position="38"/>
    </location>
</feature>
<gene>
    <name evidence="2" type="ORF">FLA105534_02149</name>
</gene>
<dbReference type="RefSeq" id="WP_173970769.1">
    <property type="nucleotide sequence ID" value="NZ_CADCSU010000087.1"/>
</dbReference>